<reference evidence="4 5" key="1">
    <citation type="submission" date="2011-09" db="EMBL/GenBank/DDBJ databases">
        <title>The Genome Sequence of Bacillus smithii 7_3_47FAA.</title>
        <authorList>
            <consortium name="The Broad Institute Genome Sequencing Platform"/>
            <person name="Earl A."/>
            <person name="Ward D."/>
            <person name="Feldgarden M."/>
            <person name="Gevers D."/>
            <person name="Daigneault M."/>
            <person name="Strauss J."/>
            <person name="Allen-Vercoe E."/>
            <person name="Young S.K."/>
            <person name="Zeng Q."/>
            <person name="Gargeya S."/>
            <person name="Fitzgerald M."/>
            <person name="Haas B."/>
            <person name="Abouelleil A."/>
            <person name="Alvarado L."/>
            <person name="Arachchi H.M."/>
            <person name="Berlin A."/>
            <person name="Brown A."/>
            <person name="Chapman S.B."/>
            <person name="Chen Z."/>
            <person name="Dunbar C."/>
            <person name="Freedman E."/>
            <person name="Gearin G."/>
            <person name="Goldberg J."/>
            <person name="Griggs A."/>
            <person name="Gujja S."/>
            <person name="Heiman D."/>
            <person name="Howarth C."/>
            <person name="Larson L."/>
            <person name="Lui A."/>
            <person name="MacDonald P.J.P."/>
            <person name="Montmayeur A."/>
            <person name="Murphy C."/>
            <person name="Neiman D."/>
            <person name="Pearson M."/>
            <person name="Priest M."/>
            <person name="Roberts A."/>
            <person name="Saif S."/>
            <person name="Shea T."/>
            <person name="Shenoy N."/>
            <person name="Sisk P."/>
            <person name="Stolte C."/>
            <person name="Sykes S."/>
            <person name="Wortman J."/>
            <person name="Nusbaum C."/>
            <person name="Birren B."/>
        </authorList>
    </citation>
    <scope>NUCLEOTIDE SEQUENCE [LARGE SCALE GENOMIC DNA]</scope>
    <source>
        <strain evidence="4 5">7_3_47FAA</strain>
    </source>
</reference>
<evidence type="ECO:0000256" key="1">
    <source>
        <dbReference type="ARBA" id="ARBA00008791"/>
    </source>
</evidence>
<dbReference type="PANTHER" id="PTHR46268:SF6">
    <property type="entry name" value="UNIVERSAL STRESS PROTEIN UP12"/>
    <property type="match status" value="1"/>
</dbReference>
<dbReference type="Pfam" id="PF00582">
    <property type="entry name" value="Usp"/>
    <property type="match status" value="1"/>
</dbReference>
<keyword evidence="5" id="KW-1185">Reference proteome</keyword>
<dbReference type="PANTHER" id="PTHR46268">
    <property type="entry name" value="STRESS RESPONSE PROTEIN NHAX"/>
    <property type="match status" value="1"/>
</dbReference>
<dbReference type="GeneID" id="87582523"/>
<comment type="similarity">
    <text evidence="1 2">Belongs to the universal stress protein A family.</text>
</comment>
<dbReference type="HOGENOM" id="CLU_049301_16_0_9"/>
<dbReference type="InterPro" id="IPR006015">
    <property type="entry name" value="Universal_stress_UspA"/>
</dbReference>
<dbReference type="Proteomes" id="UP000011747">
    <property type="component" value="Unassembled WGS sequence"/>
</dbReference>
<proteinExistence type="inferred from homology"/>
<evidence type="ECO:0000256" key="2">
    <source>
        <dbReference type="PIRNR" id="PIRNR006276"/>
    </source>
</evidence>
<dbReference type="InterPro" id="IPR014729">
    <property type="entry name" value="Rossmann-like_a/b/a_fold"/>
</dbReference>
<comment type="caution">
    <text evidence="4">The sequence shown here is derived from an EMBL/GenBank/DDBJ whole genome shotgun (WGS) entry which is preliminary data.</text>
</comment>
<dbReference type="Gene3D" id="3.40.50.620">
    <property type="entry name" value="HUPs"/>
    <property type="match status" value="1"/>
</dbReference>
<protein>
    <recommendedName>
        <fullName evidence="2">Universal stress protein</fullName>
    </recommendedName>
</protein>
<evidence type="ECO:0000259" key="3">
    <source>
        <dbReference type="Pfam" id="PF00582"/>
    </source>
</evidence>
<dbReference type="AlphaFoldDB" id="G9QQG7"/>
<dbReference type="SUPFAM" id="SSF52402">
    <property type="entry name" value="Adenine nucleotide alpha hydrolases-like"/>
    <property type="match status" value="1"/>
</dbReference>
<name>G9QQG7_9BACI</name>
<dbReference type="PIRSF" id="PIRSF006276">
    <property type="entry name" value="UspA"/>
    <property type="match status" value="1"/>
</dbReference>
<dbReference type="InterPro" id="IPR006016">
    <property type="entry name" value="UspA"/>
</dbReference>
<dbReference type="PRINTS" id="PR01438">
    <property type="entry name" value="UNVRSLSTRESS"/>
</dbReference>
<gene>
    <name evidence="4" type="ORF">HMPREF1015_00534</name>
</gene>
<dbReference type="RefSeq" id="WP_003355638.1">
    <property type="nucleotide sequence ID" value="NZ_JH414764.1"/>
</dbReference>
<organism evidence="4 5">
    <name type="scientific">Bacillus smithii 7_3_47FAA</name>
    <dbReference type="NCBI Taxonomy" id="665952"/>
    <lineage>
        <taxon>Bacteria</taxon>
        <taxon>Bacillati</taxon>
        <taxon>Bacillota</taxon>
        <taxon>Bacilli</taxon>
        <taxon>Bacillales</taxon>
        <taxon>Bacillaceae</taxon>
        <taxon>Bacillus</taxon>
    </lineage>
</organism>
<dbReference type="CDD" id="cd00293">
    <property type="entry name" value="USP-like"/>
    <property type="match status" value="1"/>
</dbReference>
<dbReference type="EMBL" id="ACWF01000162">
    <property type="protein sequence ID" value="EHL73007.1"/>
    <property type="molecule type" value="Genomic_DNA"/>
</dbReference>
<evidence type="ECO:0000313" key="4">
    <source>
        <dbReference type="EMBL" id="EHL73007.1"/>
    </source>
</evidence>
<sequence length="148" mass="16457">MDTQYKHILVAVDGSQEAEWAFKKSIEIAKRNEATIYLVHVIDTRVFAGVEAYDYTITAQAEKYGQELLEDYKKKAEKAGVKNIVTFLEHGSPKAVIPRDVAKKVEADLIICGATGMNAVERFLIGSVSEHIARSARCDVLIVRTNKS</sequence>
<evidence type="ECO:0000313" key="5">
    <source>
        <dbReference type="Proteomes" id="UP000011747"/>
    </source>
</evidence>
<feature type="domain" description="UspA" evidence="3">
    <location>
        <begin position="5"/>
        <end position="144"/>
    </location>
</feature>
<dbReference type="PATRIC" id="fig|665952.3.peg.3465"/>
<accession>G9QQG7</accession>